<accession>C5B095</accession>
<keyword evidence="4" id="KW-1185">Reference proteome</keyword>
<dbReference type="InterPro" id="IPR018959">
    <property type="entry name" value="DUF1989"/>
</dbReference>
<dbReference type="KEGG" id="mea:Mex_1p1586"/>
<dbReference type="AlphaFoldDB" id="C5B095"/>
<gene>
    <name evidence="3" type="ordered locus">MexAM1_META1p1586</name>
</gene>
<protein>
    <recommendedName>
        <fullName evidence="2">DUF1989 domain-containing protein</fullName>
    </recommendedName>
</protein>
<dbReference type="Pfam" id="PF09347">
    <property type="entry name" value="DUF1989"/>
    <property type="match status" value="1"/>
</dbReference>
<evidence type="ECO:0000256" key="1">
    <source>
        <dbReference type="SAM" id="MobiDB-lite"/>
    </source>
</evidence>
<feature type="domain" description="DUF1989" evidence="2">
    <location>
        <begin position="17"/>
        <end position="182"/>
    </location>
</feature>
<organism evidence="3 4">
    <name type="scientific">Methylorubrum extorquens (strain ATCC 14718 / DSM 1338 / JCM 2805 / NCIMB 9133 / AM1)</name>
    <name type="common">Methylobacterium extorquens</name>
    <dbReference type="NCBI Taxonomy" id="272630"/>
    <lineage>
        <taxon>Bacteria</taxon>
        <taxon>Pseudomonadati</taxon>
        <taxon>Pseudomonadota</taxon>
        <taxon>Alphaproteobacteria</taxon>
        <taxon>Hyphomicrobiales</taxon>
        <taxon>Methylobacteriaceae</taxon>
        <taxon>Methylorubrum</taxon>
    </lineage>
</organism>
<dbReference type="PANTHER" id="PTHR31527:SF0">
    <property type="entry name" value="RE64534P"/>
    <property type="match status" value="1"/>
</dbReference>
<feature type="region of interest" description="Disordered" evidence="1">
    <location>
        <begin position="206"/>
        <end position="231"/>
    </location>
</feature>
<dbReference type="Proteomes" id="UP000009081">
    <property type="component" value="Chromosome"/>
</dbReference>
<dbReference type="PANTHER" id="PTHR31527">
    <property type="entry name" value="RE64534P"/>
    <property type="match status" value="1"/>
</dbReference>
<name>C5B095_METEA</name>
<dbReference type="EMBL" id="CP001510">
    <property type="protein sequence ID" value="ACS39445.1"/>
    <property type="molecule type" value="Genomic_DNA"/>
</dbReference>
<feature type="compositionally biased region" description="Basic and acidic residues" evidence="1">
    <location>
        <begin position="206"/>
        <end position="222"/>
    </location>
</feature>
<proteinExistence type="predicted"/>
<reference evidence="3 4" key="1">
    <citation type="journal article" date="2009" name="PLoS ONE">
        <title>Methylobacterium genome sequences: a reference blueprint to investigate microbial metabolism of C1 compounds from natural and industrial sources.</title>
        <authorList>
            <person name="Vuilleumier S."/>
            <person name="Chistoserdova L."/>
            <person name="Lee M.-C."/>
            <person name="Bringel F."/>
            <person name="Lajus A."/>
            <person name="Zhou Y."/>
            <person name="Gourion B."/>
            <person name="Barbe V."/>
            <person name="Chang J."/>
            <person name="Cruveiller S."/>
            <person name="Dossat C."/>
            <person name="Gillett W."/>
            <person name="Gruffaz C."/>
            <person name="Haugen E."/>
            <person name="Hourcade E."/>
            <person name="Levy R."/>
            <person name="Mangenot S."/>
            <person name="Muller E."/>
            <person name="Nadalig T."/>
            <person name="Pagni M."/>
            <person name="Penny C."/>
            <person name="Peyraud R."/>
            <person name="Robinson D.G."/>
            <person name="Roche D."/>
            <person name="Rouy Z."/>
            <person name="Saenampechek C."/>
            <person name="Salvignol G."/>
            <person name="Vallenet D."/>
            <person name="Wu Z."/>
            <person name="Marx C.J."/>
            <person name="Vorholt J.A."/>
            <person name="Olson M.V."/>
            <person name="Kaul R."/>
            <person name="Weissenbach J."/>
            <person name="Medigue C."/>
            <person name="Lidstrom M.E."/>
        </authorList>
    </citation>
    <scope>NUCLEOTIDE SEQUENCE [LARGE SCALE GENOMIC DNA]</scope>
    <source>
        <strain evidence="4">ATCC 14718 / DSM 1338 / JCM 2805 / NCIMB 9133 / AM1</strain>
    </source>
</reference>
<dbReference type="HOGENOM" id="CLU_079904_1_2_5"/>
<dbReference type="eggNOG" id="COG3665">
    <property type="taxonomic scope" value="Bacteria"/>
</dbReference>
<evidence type="ECO:0000313" key="3">
    <source>
        <dbReference type="EMBL" id="ACS39445.1"/>
    </source>
</evidence>
<dbReference type="STRING" id="272630.MexAM1_META1p1586"/>
<evidence type="ECO:0000313" key="4">
    <source>
        <dbReference type="Proteomes" id="UP000009081"/>
    </source>
</evidence>
<evidence type="ECO:0000259" key="2">
    <source>
        <dbReference type="Pfam" id="PF09347"/>
    </source>
</evidence>
<sequence length="231" mass="24820">MARTPGAPMCADAGTHEIAPRSGVAFTLDKGDRLTVIDPRGEQVADLLAFNRHDLDEVISSGRTLDYASRIYLTTGDPLYSNRSNVLLRIVADTVGRHDFLLTPCSADTFRIIYGDADPHRGCFGNLVHALAPYGVAADRIPVAFNCFMNVPVDGATGTFTVEPPLSRAGDHITFEAERDLVIGLTACSALQSNNGSFKPIHYRIERGRPGEPSEGARESVADRNALPPGA</sequence>